<sequence>MEKTAQLVLTLPKSIRILLYSALAFGSFAIPFTISQHQLVTGTLVNAVIIGSVLLFPNRLILPIIIFPSLGVLSRGIIFGPLTPFLTYFLPIIWAGNLVLVFLFKNMQQKFGFWSSLGISAVAKYLLLYSFTNIFFHLQLVPKLFVQTMGTLQLITAIAGGTIAYFVLKGFRGK</sequence>
<keyword evidence="1" id="KW-0472">Membrane</keyword>
<dbReference type="Proteomes" id="UP000228996">
    <property type="component" value="Unassembled WGS sequence"/>
</dbReference>
<evidence type="ECO:0000313" key="3">
    <source>
        <dbReference type="Proteomes" id="UP000228996"/>
    </source>
</evidence>
<feature type="transmembrane region" description="Helical" evidence="1">
    <location>
        <begin position="111"/>
        <end position="132"/>
    </location>
</feature>
<organism evidence="2 3">
    <name type="scientific">Candidatus Shapirobacteria bacterium CG08_land_8_20_14_0_20_39_18</name>
    <dbReference type="NCBI Taxonomy" id="1974883"/>
    <lineage>
        <taxon>Bacteria</taxon>
        <taxon>Candidatus Shapironibacteriota</taxon>
    </lineage>
</organism>
<keyword evidence="1" id="KW-0812">Transmembrane</keyword>
<evidence type="ECO:0000313" key="2">
    <source>
        <dbReference type="EMBL" id="PIU03777.1"/>
    </source>
</evidence>
<accession>A0A2M6XDT0</accession>
<keyword evidence="1" id="KW-1133">Transmembrane helix</keyword>
<evidence type="ECO:0008006" key="4">
    <source>
        <dbReference type="Google" id="ProtNLM"/>
    </source>
</evidence>
<dbReference type="AlphaFoldDB" id="A0A2M6XDT0"/>
<feature type="transmembrane region" description="Helical" evidence="1">
    <location>
        <begin position="17"/>
        <end position="34"/>
    </location>
</feature>
<feature type="transmembrane region" description="Helical" evidence="1">
    <location>
        <begin position="85"/>
        <end position="104"/>
    </location>
</feature>
<proteinExistence type="predicted"/>
<name>A0A2M6XDT0_9BACT</name>
<gene>
    <name evidence="2" type="ORF">COT44_01320</name>
</gene>
<feature type="transmembrane region" description="Helical" evidence="1">
    <location>
        <begin position="40"/>
        <end position="56"/>
    </location>
</feature>
<evidence type="ECO:0000256" key="1">
    <source>
        <dbReference type="SAM" id="Phobius"/>
    </source>
</evidence>
<protein>
    <recommendedName>
        <fullName evidence="4">ECF transporter S component</fullName>
    </recommendedName>
</protein>
<comment type="caution">
    <text evidence="2">The sequence shown here is derived from an EMBL/GenBank/DDBJ whole genome shotgun (WGS) entry which is preliminary data.</text>
</comment>
<reference evidence="3" key="1">
    <citation type="submission" date="2017-09" db="EMBL/GenBank/DDBJ databases">
        <title>Depth-based differentiation of microbial function through sediment-hosted aquifers and enrichment of novel symbionts in the deep terrestrial subsurface.</title>
        <authorList>
            <person name="Probst A.J."/>
            <person name="Ladd B."/>
            <person name="Jarett J.K."/>
            <person name="Geller-Mcgrath D.E."/>
            <person name="Sieber C.M.K."/>
            <person name="Emerson J.B."/>
            <person name="Anantharaman K."/>
            <person name="Thomas B.C."/>
            <person name="Malmstrom R."/>
            <person name="Stieglmeier M."/>
            <person name="Klingl A."/>
            <person name="Woyke T."/>
            <person name="Ryan C.M."/>
            <person name="Banfield J.F."/>
        </authorList>
    </citation>
    <scope>NUCLEOTIDE SEQUENCE [LARGE SCALE GENOMIC DNA]</scope>
</reference>
<dbReference type="EMBL" id="PEYO01000006">
    <property type="protein sequence ID" value="PIU03777.1"/>
    <property type="molecule type" value="Genomic_DNA"/>
</dbReference>
<feature type="transmembrane region" description="Helical" evidence="1">
    <location>
        <begin position="144"/>
        <end position="168"/>
    </location>
</feature>